<dbReference type="SUPFAM" id="SSF89550">
    <property type="entry name" value="PHP domain-like"/>
    <property type="match status" value="1"/>
</dbReference>
<organism evidence="8 9">
    <name type="scientific">Desulfomonile tiedjei (strain ATCC 49306 / DSM 6799 / DCB-1)</name>
    <dbReference type="NCBI Taxonomy" id="706587"/>
    <lineage>
        <taxon>Bacteria</taxon>
        <taxon>Pseudomonadati</taxon>
        <taxon>Thermodesulfobacteriota</taxon>
        <taxon>Desulfomonilia</taxon>
        <taxon>Desulfomonilales</taxon>
        <taxon>Desulfomonilaceae</taxon>
        <taxon>Desulfomonile</taxon>
    </lineage>
</organism>
<evidence type="ECO:0000256" key="3">
    <source>
        <dbReference type="ARBA" id="ARBA00022806"/>
    </source>
</evidence>
<evidence type="ECO:0000313" key="8">
    <source>
        <dbReference type="EMBL" id="AFM25109.1"/>
    </source>
</evidence>
<dbReference type="eggNOG" id="COG0210">
    <property type="taxonomic scope" value="Bacteria"/>
</dbReference>
<evidence type="ECO:0000313" key="9">
    <source>
        <dbReference type="Proteomes" id="UP000006055"/>
    </source>
</evidence>
<dbReference type="Gene3D" id="1.10.10.160">
    <property type="match status" value="1"/>
</dbReference>
<dbReference type="SUPFAM" id="SSF52540">
    <property type="entry name" value="P-loop containing nucleoside triphosphate hydrolases"/>
    <property type="match status" value="1"/>
</dbReference>
<dbReference type="CDD" id="cd17932">
    <property type="entry name" value="DEXQc_UvrD"/>
    <property type="match status" value="1"/>
</dbReference>
<reference evidence="9" key="1">
    <citation type="submission" date="2012-06" db="EMBL/GenBank/DDBJ databases">
        <title>Complete sequence of chromosome of Desulfomonile tiedjei DSM 6799.</title>
        <authorList>
            <person name="Lucas S."/>
            <person name="Copeland A."/>
            <person name="Lapidus A."/>
            <person name="Glavina del Rio T."/>
            <person name="Dalin E."/>
            <person name="Tice H."/>
            <person name="Bruce D."/>
            <person name="Goodwin L."/>
            <person name="Pitluck S."/>
            <person name="Peters L."/>
            <person name="Ovchinnikova G."/>
            <person name="Zeytun A."/>
            <person name="Lu M."/>
            <person name="Kyrpides N."/>
            <person name="Mavromatis K."/>
            <person name="Ivanova N."/>
            <person name="Brettin T."/>
            <person name="Detter J.C."/>
            <person name="Han C."/>
            <person name="Larimer F."/>
            <person name="Land M."/>
            <person name="Hauser L."/>
            <person name="Markowitz V."/>
            <person name="Cheng J.-F."/>
            <person name="Hugenholtz P."/>
            <person name="Woyke T."/>
            <person name="Wu D."/>
            <person name="Spring S."/>
            <person name="Schroeder M."/>
            <person name="Brambilla E."/>
            <person name="Klenk H.-P."/>
            <person name="Eisen J.A."/>
        </authorList>
    </citation>
    <scope>NUCLEOTIDE SEQUENCE [LARGE SCALE GENOMIC DNA]</scope>
    <source>
        <strain evidence="9">ATCC 49306 / DSM 6799 / DCB-1</strain>
    </source>
</reference>
<dbReference type="AlphaFoldDB" id="I4C6B8"/>
<keyword evidence="3 5" id="KW-0347">Helicase</keyword>
<evidence type="ECO:0000259" key="7">
    <source>
        <dbReference type="PROSITE" id="PS51198"/>
    </source>
</evidence>
<dbReference type="RefSeq" id="WP_014810252.1">
    <property type="nucleotide sequence ID" value="NC_018025.1"/>
</dbReference>
<dbReference type="GO" id="GO:0005524">
    <property type="term" value="F:ATP binding"/>
    <property type="evidence" value="ECO:0007669"/>
    <property type="project" value="UniProtKB-UniRule"/>
</dbReference>
<dbReference type="EMBL" id="CP003360">
    <property type="protein sequence ID" value="AFM25109.1"/>
    <property type="molecule type" value="Genomic_DNA"/>
</dbReference>
<keyword evidence="4 5" id="KW-0067">ATP-binding</keyword>
<keyword evidence="2 5" id="KW-0378">Hydrolase</keyword>
<dbReference type="InterPro" id="IPR016195">
    <property type="entry name" value="Pol/histidinol_Pase-like"/>
</dbReference>
<keyword evidence="1 5" id="KW-0547">Nucleotide-binding</keyword>
<dbReference type="CDD" id="cd18807">
    <property type="entry name" value="SF1_C_UvrD"/>
    <property type="match status" value="1"/>
</dbReference>
<sequence>MHYFADLHIHSKYSIATSRDSNLIELTRWAVLKGIRVLATGDFTHPQWSAEIEEMLEEAEHGLLRLKDEYLPDIAPLPGGFGPGDVRFILNVEISSIYKKHGATRKVHNLVFMPDKDSMRKLNARLDRIGNIRSDGRPILGLDSRNLLEIALEVTPESFVIPAHVWTPWFSLLGSKSGFDSVEECFEDLSPYIFALETGLSSDPEMNRRVSSLDNYTLISNSDTHSPSRLGREVNIFEGIAGYQAIREAIRTATGGRTGEGRDEARFIGTIEFFPEEGKYHLDGHRKCSVRLEPSQTVAAGGRCPVCGHVVTVGVVNRVHELSDRESGDRPGFSPFWRMLSLPEIIAQTLGVGRQSKKVDAIYREILSKLGPELDLLWSLDLETVARKSPLIAEALKKVRDGNVIIQPGYDGEYGTVELFSPGEREKLLGQESLLPGHKPIPAPRTRSKPVARKPREKISPKIDCVAPELAAVELNEQQHLAASVFDKPVLVQAGPGTGKTRTLIARITQAVQNGIADPQHTVAVTFTRKAAQEVRDRLAEALPEEKAEQCWAGTFHQLGIRLLKFFADQGICPPPDSILTWDQALEFFVESIKSAGMKVPGTHRSMLETISSCKQKLIRWDRCENPELARAYSLYQQHLEKEGLLDLDDLLMKPADLLRSHRDQAEAFSRTYARHLCIDEFQDTNLAQYSMVRSLAGTDGAGLFAIGDPDQAIYGFRGADRRFFLTFEQDYPSVCKINLGTNYRSKAPIFKFSRHVLDHTGLSENLTAHRQGKAKPKIVHVPTEVYEAEFISRTIDAIIGGTSFFSKDSGRAEEGSGNYGFRDFAVLFRLNSVGDALEAKFKSSGIPFQRARKSSPTEEAEAYDPRAESVALMTIHAAKGLEFPVVFIAGCEDGIIPHIVGNGDGPDCTDWDEERRVLYVGMTRAADMLYMTYSTRRVFRGKVRELPCSRFISETRKDLCEFVKPASKARPRSPHQCDLFD</sequence>
<dbReference type="HOGENOM" id="CLU_005571_0_0_7"/>
<dbReference type="STRING" id="706587.Desti_2427"/>
<protein>
    <recommendedName>
        <fullName evidence="7">UvrD-like helicase ATP-binding domain-containing protein</fullName>
    </recommendedName>
</protein>
<dbReference type="InterPro" id="IPR014016">
    <property type="entry name" value="UvrD-like_ATP-bd"/>
</dbReference>
<name>I4C6B8_DESTA</name>
<dbReference type="PANTHER" id="PTHR40084:SF1">
    <property type="entry name" value="PHOSPHOTRANSFERASE"/>
    <property type="match status" value="1"/>
</dbReference>
<dbReference type="InterPro" id="IPR013986">
    <property type="entry name" value="DExx_box_DNA_helicase_dom_sf"/>
</dbReference>
<dbReference type="CDD" id="cd19067">
    <property type="entry name" value="PfuEndoQ-like"/>
    <property type="match status" value="1"/>
</dbReference>
<dbReference type="Gene3D" id="3.20.20.140">
    <property type="entry name" value="Metal-dependent hydrolases"/>
    <property type="match status" value="1"/>
</dbReference>
<feature type="domain" description="UvrD-like helicase ATP-binding" evidence="7">
    <location>
        <begin position="473"/>
        <end position="747"/>
    </location>
</feature>
<dbReference type="KEGG" id="dti:Desti_2427"/>
<dbReference type="InterPro" id="IPR014017">
    <property type="entry name" value="DNA_helicase_UvrD-like_C"/>
</dbReference>
<proteinExistence type="predicted"/>
<feature type="binding site" evidence="5">
    <location>
        <begin position="494"/>
        <end position="501"/>
    </location>
    <ligand>
        <name>ATP</name>
        <dbReference type="ChEBI" id="CHEBI:30616"/>
    </ligand>
</feature>
<dbReference type="PATRIC" id="fig|706587.4.peg.2789"/>
<dbReference type="PROSITE" id="PS51198">
    <property type="entry name" value="UVRD_HELICASE_ATP_BIND"/>
    <property type="match status" value="1"/>
</dbReference>
<feature type="region of interest" description="Disordered" evidence="6">
    <location>
        <begin position="434"/>
        <end position="457"/>
    </location>
</feature>
<dbReference type="GO" id="GO:0140097">
    <property type="term" value="F:catalytic activity, acting on DNA"/>
    <property type="evidence" value="ECO:0007669"/>
    <property type="project" value="UniProtKB-ARBA"/>
</dbReference>
<feature type="compositionally biased region" description="Basic residues" evidence="6">
    <location>
        <begin position="446"/>
        <end position="456"/>
    </location>
</feature>
<dbReference type="OrthoDB" id="9810135at2"/>
<evidence type="ECO:0000256" key="4">
    <source>
        <dbReference type="ARBA" id="ARBA00022840"/>
    </source>
</evidence>
<evidence type="ECO:0000256" key="5">
    <source>
        <dbReference type="PROSITE-ProRule" id="PRU00560"/>
    </source>
</evidence>
<dbReference type="Gene3D" id="3.40.50.300">
    <property type="entry name" value="P-loop containing nucleotide triphosphate hydrolases"/>
    <property type="match status" value="2"/>
</dbReference>
<dbReference type="Pfam" id="PF00580">
    <property type="entry name" value="UvrD-helicase"/>
    <property type="match status" value="1"/>
</dbReference>
<dbReference type="InterPro" id="IPR027417">
    <property type="entry name" value="P-loop_NTPase"/>
</dbReference>
<evidence type="ECO:0000256" key="2">
    <source>
        <dbReference type="ARBA" id="ARBA00022801"/>
    </source>
</evidence>
<dbReference type="PANTHER" id="PTHR40084">
    <property type="entry name" value="PHOSPHOHYDROLASE, PHP FAMILY"/>
    <property type="match status" value="1"/>
</dbReference>
<dbReference type="eggNOG" id="COG1379">
    <property type="taxonomic scope" value="Bacteria"/>
</dbReference>
<accession>I4C6B8</accession>
<keyword evidence="9" id="KW-1185">Reference proteome</keyword>
<dbReference type="Pfam" id="PF13361">
    <property type="entry name" value="UvrD_C"/>
    <property type="match status" value="2"/>
</dbReference>
<dbReference type="GO" id="GO:0016787">
    <property type="term" value="F:hydrolase activity"/>
    <property type="evidence" value="ECO:0007669"/>
    <property type="project" value="UniProtKB-UniRule"/>
</dbReference>
<dbReference type="GO" id="GO:0004386">
    <property type="term" value="F:helicase activity"/>
    <property type="evidence" value="ECO:0007669"/>
    <property type="project" value="UniProtKB-UniRule"/>
</dbReference>
<dbReference type="Proteomes" id="UP000006055">
    <property type="component" value="Chromosome"/>
</dbReference>
<evidence type="ECO:0000256" key="6">
    <source>
        <dbReference type="SAM" id="MobiDB-lite"/>
    </source>
</evidence>
<evidence type="ECO:0000256" key="1">
    <source>
        <dbReference type="ARBA" id="ARBA00022741"/>
    </source>
</evidence>
<gene>
    <name evidence="8" type="ordered locus">Desti_2427</name>
</gene>